<name>C3SAU5_9ADEN</name>
<sequence>MPAYALTYRFRFPVALRRRRRSRFGGGGLSTRRRRRRSGLKGGFLPALIPLGAALISAIPGIASVALQASQNKK</sequence>
<dbReference type="RefSeq" id="YP_002822214.1">
    <property type="nucleotide sequence ID" value="NC_012584.1"/>
</dbReference>
<reference evidence="6 7" key="1">
    <citation type="journal article" date="2009" name="J. Virol.">
        <title>A novel cardiotropic murine adenovirus representing a distinct species of mastadenoviruses.</title>
        <authorList>
            <person name="Klempa B."/>
            <person name="Kruger D.H."/>
            <person name="Auste B."/>
            <person name="Stanko M."/>
            <person name="Krawczyk A."/>
            <person name="Nickel K.F."/>
            <person name="Uberla K."/>
            <person name="Stang A."/>
        </authorList>
    </citation>
    <scope>NUCLEOTIDE SEQUENCE [LARGE SCALE GENOMIC DNA]</scope>
</reference>
<keyword evidence="5" id="KW-0472">Membrane</keyword>
<keyword evidence="3" id="KW-0426">Late protein</keyword>
<evidence type="ECO:0000313" key="7">
    <source>
        <dbReference type="Proteomes" id="UP000141842"/>
    </source>
</evidence>
<dbReference type="KEGG" id="vg:7778917"/>
<keyword evidence="7" id="KW-1185">Reference proteome</keyword>
<keyword evidence="2" id="KW-0946">Virion</keyword>
<dbReference type="EMBL" id="EU835513">
    <property type="protein sequence ID" value="ACJ14515.1"/>
    <property type="molecule type" value="Genomic_DNA"/>
</dbReference>
<organism evidence="6 7">
    <name type="scientific">Murine adenovirus 3</name>
    <dbReference type="NCBI Taxonomy" id="573199"/>
    <lineage>
        <taxon>Viruses</taxon>
        <taxon>Varidnaviria</taxon>
        <taxon>Bamfordvirae</taxon>
        <taxon>Preplasmiviricota</taxon>
        <taxon>Polisuviricotina</taxon>
        <taxon>Pharingeaviricetes</taxon>
        <taxon>Rowavirales</taxon>
        <taxon>Adenoviridae</taxon>
        <taxon>Mastadenovirus</taxon>
        <taxon>Mastadenovirus cordis</taxon>
        <taxon>Murine mastadenovirus C</taxon>
    </lineage>
</organism>
<keyword evidence="5" id="KW-1133">Transmembrane helix</keyword>
<dbReference type="Proteomes" id="UP000141842">
    <property type="component" value="Segment"/>
</dbReference>
<dbReference type="GeneID" id="7778917"/>
<evidence type="ECO:0000256" key="4">
    <source>
        <dbReference type="ARBA" id="ARBA00023125"/>
    </source>
</evidence>
<accession>C3SAU5</accession>
<proteinExistence type="predicted"/>
<evidence type="ECO:0000256" key="1">
    <source>
        <dbReference type="ARBA" id="ARBA00004328"/>
    </source>
</evidence>
<dbReference type="Pfam" id="PF05829">
    <property type="entry name" value="Adeno_PX"/>
    <property type="match status" value="1"/>
</dbReference>
<evidence type="ECO:0000256" key="3">
    <source>
        <dbReference type="ARBA" id="ARBA00022921"/>
    </source>
</evidence>
<evidence type="ECO:0000256" key="5">
    <source>
        <dbReference type="SAM" id="Phobius"/>
    </source>
</evidence>
<dbReference type="GO" id="GO:0003677">
    <property type="term" value="F:DNA binding"/>
    <property type="evidence" value="ECO:0007669"/>
    <property type="project" value="UniProtKB-KW"/>
</dbReference>
<dbReference type="InterPro" id="IPR008393">
    <property type="entry name" value="Adenovirus_late_L2_mu_core"/>
</dbReference>
<protein>
    <submittedName>
        <fullName evidence="6">PX</fullName>
    </submittedName>
</protein>
<dbReference type="GO" id="GO:0019013">
    <property type="term" value="C:viral nucleocapsid"/>
    <property type="evidence" value="ECO:0007669"/>
    <property type="project" value="InterPro"/>
</dbReference>
<evidence type="ECO:0000313" key="6">
    <source>
        <dbReference type="EMBL" id="ACJ14515.1"/>
    </source>
</evidence>
<keyword evidence="4" id="KW-0238">DNA-binding</keyword>
<keyword evidence="5" id="KW-0812">Transmembrane</keyword>
<feature type="transmembrane region" description="Helical" evidence="5">
    <location>
        <begin position="42"/>
        <end position="67"/>
    </location>
</feature>
<evidence type="ECO:0000256" key="2">
    <source>
        <dbReference type="ARBA" id="ARBA00022844"/>
    </source>
</evidence>
<comment type="subcellular location">
    <subcellularLocation>
        <location evidence="1">Virion</location>
    </subcellularLocation>
</comment>